<gene>
    <name evidence="2" type="ORF">RIMI_LOCUS4525971</name>
</gene>
<dbReference type="EMBL" id="CAUEEQ010007329">
    <property type="protein sequence ID" value="CAJ0930904.1"/>
    <property type="molecule type" value="Genomic_DNA"/>
</dbReference>
<comment type="caution">
    <text evidence="2">The sequence shown here is derived from an EMBL/GenBank/DDBJ whole genome shotgun (WGS) entry which is preliminary data.</text>
</comment>
<feature type="region of interest" description="Disordered" evidence="1">
    <location>
        <begin position="215"/>
        <end position="260"/>
    </location>
</feature>
<evidence type="ECO:0000313" key="2">
    <source>
        <dbReference type="EMBL" id="CAJ0930904.1"/>
    </source>
</evidence>
<evidence type="ECO:0000256" key="1">
    <source>
        <dbReference type="SAM" id="MobiDB-lite"/>
    </source>
</evidence>
<feature type="region of interest" description="Disordered" evidence="1">
    <location>
        <begin position="175"/>
        <end position="201"/>
    </location>
</feature>
<evidence type="ECO:0000313" key="3">
    <source>
        <dbReference type="Proteomes" id="UP001176940"/>
    </source>
</evidence>
<organism evidence="2 3">
    <name type="scientific">Ranitomeya imitator</name>
    <name type="common">mimic poison frog</name>
    <dbReference type="NCBI Taxonomy" id="111125"/>
    <lineage>
        <taxon>Eukaryota</taxon>
        <taxon>Metazoa</taxon>
        <taxon>Chordata</taxon>
        <taxon>Craniata</taxon>
        <taxon>Vertebrata</taxon>
        <taxon>Euteleostomi</taxon>
        <taxon>Amphibia</taxon>
        <taxon>Batrachia</taxon>
        <taxon>Anura</taxon>
        <taxon>Neobatrachia</taxon>
        <taxon>Hyloidea</taxon>
        <taxon>Dendrobatidae</taxon>
        <taxon>Dendrobatinae</taxon>
        <taxon>Ranitomeya</taxon>
    </lineage>
</organism>
<feature type="compositionally biased region" description="Basic and acidic residues" evidence="1">
    <location>
        <begin position="236"/>
        <end position="246"/>
    </location>
</feature>
<reference evidence="2" key="1">
    <citation type="submission" date="2023-07" db="EMBL/GenBank/DDBJ databases">
        <authorList>
            <person name="Stuckert A."/>
        </authorList>
    </citation>
    <scope>NUCLEOTIDE SEQUENCE</scope>
</reference>
<sequence>MPQMLVESAQRRHWSKRLAQSDTVQKLLLPFQSSAIVASTGQRQADVFGTKSYFSPSEHAQAFCKSTFGFQHSLNPSGFSRSDLTCLNQNLIPGLFYTFPMLVHTGRLTRYLSNGCDLFSQCSGDQVMAHDSEGHGERRGTSPRVINQMTGVHIPLSVCDNNFWRMPRFIPSHTAEEEITSIPDDVQAGKSRAEQTSRSPLLRLETQKNQTLPFLPINQTGCGTPAAPGSILLDGTKTRQAKDHTETIPSSGSRMHRPQV</sequence>
<dbReference type="Proteomes" id="UP001176940">
    <property type="component" value="Unassembled WGS sequence"/>
</dbReference>
<proteinExistence type="predicted"/>
<protein>
    <submittedName>
        <fullName evidence="2">Uncharacterized protein</fullName>
    </submittedName>
</protein>
<name>A0ABN9L1P6_9NEOB</name>
<keyword evidence="3" id="KW-1185">Reference proteome</keyword>
<accession>A0ABN9L1P6</accession>